<dbReference type="SUPFAM" id="SSF47384">
    <property type="entry name" value="Homodimeric domain of signal transducing histidine kinase"/>
    <property type="match status" value="1"/>
</dbReference>
<dbReference type="InterPro" id="IPR036890">
    <property type="entry name" value="HATPase_C_sf"/>
</dbReference>
<dbReference type="InterPro" id="IPR004358">
    <property type="entry name" value="Sig_transdc_His_kin-like_C"/>
</dbReference>
<dbReference type="PRINTS" id="PR00344">
    <property type="entry name" value="BCTRLSENSOR"/>
</dbReference>
<feature type="modified residue" description="4-aspartylphosphate" evidence="4">
    <location>
        <position position="66"/>
    </location>
</feature>
<feature type="domain" description="Response regulatory" evidence="6">
    <location>
        <begin position="18"/>
        <end position="133"/>
    </location>
</feature>
<dbReference type="SMART" id="SM00387">
    <property type="entry name" value="HATPase_c"/>
    <property type="match status" value="1"/>
</dbReference>
<feature type="domain" description="Response regulatory" evidence="6">
    <location>
        <begin position="163"/>
        <end position="278"/>
    </location>
</feature>
<feature type="domain" description="Histidine kinase" evidence="5">
    <location>
        <begin position="431"/>
        <end position="650"/>
    </location>
</feature>
<dbReference type="Gene3D" id="3.30.450.20">
    <property type="entry name" value="PAS domain"/>
    <property type="match status" value="1"/>
</dbReference>
<name>A0A2W5DQ82_9BURK</name>
<comment type="caution">
    <text evidence="7">The sequence shown here is derived from an EMBL/GenBank/DDBJ whole genome shotgun (WGS) entry which is preliminary data.</text>
</comment>
<dbReference type="PANTHER" id="PTHR43547:SF2">
    <property type="entry name" value="HYBRID SIGNAL TRANSDUCTION HISTIDINE KINASE C"/>
    <property type="match status" value="1"/>
</dbReference>
<accession>A0A2W5DQ82</accession>
<dbReference type="Gene3D" id="1.10.287.130">
    <property type="match status" value="1"/>
</dbReference>
<dbReference type="EMBL" id="QFOD01000011">
    <property type="protein sequence ID" value="PZP31307.1"/>
    <property type="molecule type" value="Genomic_DNA"/>
</dbReference>
<dbReference type="EC" id="2.7.13.3" evidence="2"/>
<dbReference type="Pfam" id="PF00989">
    <property type="entry name" value="PAS"/>
    <property type="match status" value="1"/>
</dbReference>
<sequence length="659" mass="71112">MTKARPDPESCMNPRGPRLLLVDDDATTLRALSRILSAYGDQRLATSGAQALHLARAEPPDLMLIDMEMPGMSGTQLCALLKSDPMLADVPVLFVTSDDTQETRVEALQLGAADFVIKPFLSEQLQARVAAILRNAERLKQSKQEVAQASPAAASLLHSGPFRLMAVDDDEGAIEMLRHTLSGVGEVRAVQQGRDAMDMARSWQPDLVLIDALMSGMDGFELCSRLQADPQLRQVPIVFVTRLANFQYEAKALALGATDFVIKPYSPPILKARVRNLLELKRRSDIELATAATQGQRLTSERQAAVIEGASDAIVTINAEGLIVLMNAAAGRMLQLDPQRTPGMPAAALLAPRLPGLPLTQATASRRVLVSRDDGAALPAEVSVSHVGDGSMRLTTLMLRDLSDRERLQAEASARAAAEASNRTKALMISYVAHEIDNPLKCILGFTQALRSDATAPLNDTQAHRLQMIEAGCVQLTALMKDLTDLGHYELGRLVITPQPVRAADVVNEALRAAAALADQVEVRLDCAPVEADQHWVLADANRLRQCLINLLSNGIKYNRRGGQVSVTLRTLDDCLEIAISDTGTGMTDLQMQHLFEPFNRLGRDDTKVPGTGLGLVVTRQLIEAMGGHLEVSSQPGQGSRFAVILHRAPALPTQAASA</sequence>
<dbReference type="AlphaFoldDB" id="A0A2W5DQ82"/>
<dbReference type="InterPro" id="IPR003594">
    <property type="entry name" value="HATPase_dom"/>
</dbReference>
<comment type="catalytic activity">
    <reaction evidence="1">
        <text>ATP + protein L-histidine = ADP + protein N-phospho-L-histidine.</text>
        <dbReference type="EC" id="2.7.13.3"/>
    </reaction>
</comment>
<feature type="modified residue" description="4-aspartylphosphate" evidence="4">
    <location>
        <position position="211"/>
    </location>
</feature>
<dbReference type="SUPFAM" id="SSF52172">
    <property type="entry name" value="CheY-like"/>
    <property type="match status" value="2"/>
</dbReference>
<evidence type="ECO:0000259" key="5">
    <source>
        <dbReference type="PROSITE" id="PS50109"/>
    </source>
</evidence>
<dbReference type="PANTHER" id="PTHR43547">
    <property type="entry name" value="TWO-COMPONENT HISTIDINE KINASE"/>
    <property type="match status" value="1"/>
</dbReference>
<gene>
    <name evidence="7" type="ORF">DI603_13150</name>
</gene>
<dbReference type="InterPro" id="IPR011006">
    <property type="entry name" value="CheY-like_superfamily"/>
</dbReference>
<dbReference type="SUPFAM" id="SSF55874">
    <property type="entry name" value="ATPase domain of HSP90 chaperone/DNA topoisomerase II/histidine kinase"/>
    <property type="match status" value="1"/>
</dbReference>
<dbReference type="InterPro" id="IPR003661">
    <property type="entry name" value="HisK_dim/P_dom"/>
</dbReference>
<evidence type="ECO:0000259" key="6">
    <source>
        <dbReference type="PROSITE" id="PS50110"/>
    </source>
</evidence>
<reference evidence="7 8" key="1">
    <citation type="submission" date="2017-08" db="EMBL/GenBank/DDBJ databases">
        <title>Infants hospitalized years apart are colonized by the same room-sourced microbial strains.</title>
        <authorList>
            <person name="Brooks B."/>
            <person name="Olm M.R."/>
            <person name="Firek B.A."/>
            <person name="Baker R."/>
            <person name="Thomas B.C."/>
            <person name="Morowitz M.J."/>
            <person name="Banfield J.F."/>
        </authorList>
    </citation>
    <scope>NUCLEOTIDE SEQUENCE [LARGE SCALE GENOMIC DNA]</scope>
    <source>
        <strain evidence="7">S2_012_000_R2_81</strain>
    </source>
</reference>
<proteinExistence type="predicted"/>
<evidence type="ECO:0000256" key="1">
    <source>
        <dbReference type="ARBA" id="ARBA00000085"/>
    </source>
</evidence>
<organism evidence="7 8">
    <name type="scientific">Roseateles depolymerans</name>
    <dbReference type="NCBI Taxonomy" id="76731"/>
    <lineage>
        <taxon>Bacteria</taxon>
        <taxon>Pseudomonadati</taxon>
        <taxon>Pseudomonadota</taxon>
        <taxon>Betaproteobacteria</taxon>
        <taxon>Burkholderiales</taxon>
        <taxon>Sphaerotilaceae</taxon>
        <taxon>Roseateles</taxon>
    </lineage>
</organism>
<dbReference type="SMART" id="SM00448">
    <property type="entry name" value="REC"/>
    <property type="match status" value="2"/>
</dbReference>
<dbReference type="InterPro" id="IPR013767">
    <property type="entry name" value="PAS_fold"/>
</dbReference>
<dbReference type="InterPro" id="IPR000014">
    <property type="entry name" value="PAS"/>
</dbReference>
<dbReference type="InterPro" id="IPR005467">
    <property type="entry name" value="His_kinase_dom"/>
</dbReference>
<dbReference type="SUPFAM" id="SSF55785">
    <property type="entry name" value="PYP-like sensor domain (PAS domain)"/>
    <property type="match status" value="1"/>
</dbReference>
<dbReference type="GO" id="GO:0000155">
    <property type="term" value="F:phosphorelay sensor kinase activity"/>
    <property type="evidence" value="ECO:0007669"/>
    <property type="project" value="InterPro"/>
</dbReference>
<evidence type="ECO:0000256" key="4">
    <source>
        <dbReference type="PROSITE-ProRule" id="PRU00169"/>
    </source>
</evidence>
<dbReference type="InterPro" id="IPR001789">
    <property type="entry name" value="Sig_transdc_resp-reg_receiver"/>
</dbReference>
<dbReference type="Gene3D" id="3.40.50.2300">
    <property type="match status" value="2"/>
</dbReference>
<dbReference type="InterPro" id="IPR035965">
    <property type="entry name" value="PAS-like_dom_sf"/>
</dbReference>
<protein>
    <recommendedName>
        <fullName evidence="2">histidine kinase</fullName>
        <ecNumber evidence="2">2.7.13.3</ecNumber>
    </recommendedName>
</protein>
<evidence type="ECO:0000313" key="7">
    <source>
        <dbReference type="EMBL" id="PZP31307.1"/>
    </source>
</evidence>
<evidence type="ECO:0000256" key="3">
    <source>
        <dbReference type="ARBA" id="ARBA00022553"/>
    </source>
</evidence>
<dbReference type="GO" id="GO:0006355">
    <property type="term" value="P:regulation of DNA-templated transcription"/>
    <property type="evidence" value="ECO:0007669"/>
    <property type="project" value="InterPro"/>
</dbReference>
<dbReference type="Pfam" id="PF00512">
    <property type="entry name" value="HisKA"/>
    <property type="match status" value="1"/>
</dbReference>
<dbReference type="Gene3D" id="3.30.565.10">
    <property type="entry name" value="Histidine kinase-like ATPase, C-terminal domain"/>
    <property type="match status" value="1"/>
</dbReference>
<dbReference type="Proteomes" id="UP000249633">
    <property type="component" value="Unassembled WGS sequence"/>
</dbReference>
<dbReference type="PROSITE" id="PS50110">
    <property type="entry name" value="RESPONSE_REGULATORY"/>
    <property type="match status" value="2"/>
</dbReference>
<dbReference type="Pfam" id="PF02518">
    <property type="entry name" value="HATPase_c"/>
    <property type="match status" value="1"/>
</dbReference>
<dbReference type="SMART" id="SM00091">
    <property type="entry name" value="PAS"/>
    <property type="match status" value="1"/>
</dbReference>
<dbReference type="CDD" id="cd00082">
    <property type="entry name" value="HisKA"/>
    <property type="match status" value="1"/>
</dbReference>
<dbReference type="PROSITE" id="PS50109">
    <property type="entry name" value="HIS_KIN"/>
    <property type="match status" value="1"/>
</dbReference>
<evidence type="ECO:0000313" key="8">
    <source>
        <dbReference type="Proteomes" id="UP000249633"/>
    </source>
</evidence>
<dbReference type="InterPro" id="IPR036097">
    <property type="entry name" value="HisK_dim/P_sf"/>
</dbReference>
<evidence type="ECO:0000256" key="2">
    <source>
        <dbReference type="ARBA" id="ARBA00012438"/>
    </source>
</evidence>
<dbReference type="Pfam" id="PF00072">
    <property type="entry name" value="Response_reg"/>
    <property type="match status" value="2"/>
</dbReference>
<dbReference type="SMART" id="SM00388">
    <property type="entry name" value="HisKA"/>
    <property type="match status" value="1"/>
</dbReference>
<keyword evidence="3 4" id="KW-0597">Phosphoprotein</keyword>